<keyword evidence="2" id="KW-0472">Membrane</keyword>
<proteinExistence type="predicted"/>
<feature type="transmembrane region" description="Helical" evidence="2">
    <location>
        <begin position="346"/>
        <end position="367"/>
    </location>
</feature>
<name>A0A6A5Z368_9PLEO</name>
<dbReference type="EMBL" id="ML977326">
    <property type="protein sequence ID" value="KAF2113909.1"/>
    <property type="molecule type" value="Genomic_DNA"/>
</dbReference>
<keyword evidence="5" id="KW-1185">Reference proteome</keyword>
<feature type="region of interest" description="Disordered" evidence="1">
    <location>
        <begin position="391"/>
        <end position="425"/>
    </location>
</feature>
<evidence type="ECO:0000313" key="4">
    <source>
        <dbReference type="EMBL" id="KAF2113909.1"/>
    </source>
</evidence>
<evidence type="ECO:0008006" key="6">
    <source>
        <dbReference type="Google" id="ProtNLM"/>
    </source>
</evidence>
<feature type="compositionally biased region" description="Polar residues" evidence="1">
    <location>
        <begin position="489"/>
        <end position="498"/>
    </location>
</feature>
<sequence length="498" mass="53066">MCSFLQTALAALFAIPLAAGHAKASDVLEFLGPDGENATIATGSDLPQVGFMAGKVSNLNRKRSIPRGRDLFARQACTYQESGSTLYCNDPSYPICCQWTDSGTCCPGDTVCAASKIDLPCRFSVSWITIYETSTDYTTEYSTDVSSVASTTEWTTEYSTTIEVETRSDVSTATEVKTLYITVSEAQKRALLPTVAPTPPCSPIAAPSPRITSSNVPPKQHAQKVVVDEAPPKLPNVHAPLKRTVRTEWSTTTTTTTDFETSTVYVTSIAYYTETSTTSAVVTSTSTSALNAKTTVTQTTTSTYTAGRSPPPPTTTTDGGGVKETQVSTPNNSNNNGSGLSTGAKIGIGAGTGAGSLLICIILAFWLHRRRKSKKQEVSEMINAAVAAANANNQGHPPPQPTDAKMPVYGVTQSPPPPVSPYQGHDQRFSDPIPVYESQTHSPAPVYRYPSPGGEGWQGHEMAASPVPQHQQPYHGGQPQMGQLGGGWTQNELPTQRY</sequence>
<feature type="region of interest" description="Disordered" evidence="1">
    <location>
        <begin position="439"/>
        <end position="498"/>
    </location>
</feature>
<accession>A0A6A5Z368</accession>
<evidence type="ECO:0000256" key="2">
    <source>
        <dbReference type="SAM" id="Phobius"/>
    </source>
</evidence>
<feature type="chain" id="PRO_5025497364" description="Mid2 domain-containing protein" evidence="3">
    <location>
        <begin position="25"/>
        <end position="498"/>
    </location>
</feature>
<dbReference type="AlphaFoldDB" id="A0A6A5Z368"/>
<reference evidence="4" key="1">
    <citation type="journal article" date="2020" name="Stud. Mycol.">
        <title>101 Dothideomycetes genomes: a test case for predicting lifestyles and emergence of pathogens.</title>
        <authorList>
            <person name="Haridas S."/>
            <person name="Albert R."/>
            <person name="Binder M."/>
            <person name="Bloem J."/>
            <person name="Labutti K."/>
            <person name="Salamov A."/>
            <person name="Andreopoulos B."/>
            <person name="Baker S."/>
            <person name="Barry K."/>
            <person name="Bills G."/>
            <person name="Bluhm B."/>
            <person name="Cannon C."/>
            <person name="Castanera R."/>
            <person name="Culley D."/>
            <person name="Daum C."/>
            <person name="Ezra D."/>
            <person name="Gonzalez J."/>
            <person name="Henrissat B."/>
            <person name="Kuo A."/>
            <person name="Liang C."/>
            <person name="Lipzen A."/>
            <person name="Lutzoni F."/>
            <person name="Magnuson J."/>
            <person name="Mondo S."/>
            <person name="Nolan M."/>
            <person name="Ohm R."/>
            <person name="Pangilinan J."/>
            <person name="Park H.-J."/>
            <person name="Ramirez L."/>
            <person name="Alfaro M."/>
            <person name="Sun H."/>
            <person name="Tritt A."/>
            <person name="Yoshinaga Y."/>
            <person name="Zwiers L.-H."/>
            <person name="Turgeon B."/>
            <person name="Goodwin S."/>
            <person name="Spatafora J."/>
            <person name="Crous P."/>
            <person name="Grigoriev I."/>
        </authorList>
    </citation>
    <scope>NUCLEOTIDE SEQUENCE</scope>
    <source>
        <strain evidence="4">CBS 627.86</strain>
    </source>
</reference>
<evidence type="ECO:0000256" key="1">
    <source>
        <dbReference type="SAM" id="MobiDB-lite"/>
    </source>
</evidence>
<keyword evidence="3" id="KW-0732">Signal</keyword>
<feature type="signal peptide" evidence="3">
    <location>
        <begin position="1"/>
        <end position="24"/>
    </location>
</feature>
<protein>
    <recommendedName>
        <fullName evidence="6">Mid2 domain-containing protein</fullName>
    </recommendedName>
</protein>
<organism evidence="4 5">
    <name type="scientific">Lophiotrema nucula</name>
    <dbReference type="NCBI Taxonomy" id="690887"/>
    <lineage>
        <taxon>Eukaryota</taxon>
        <taxon>Fungi</taxon>
        <taxon>Dikarya</taxon>
        <taxon>Ascomycota</taxon>
        <taxon>Pezizomycotina</taxon>
        <taxon>Dothideomycetes</taxon>
        <taxon>Pleosporomycetidae</taxon>
        <taxon>Pleosporales</taxon>
        <taxon>Lophiotremataceae</taxon>
        <taxon>Lophiotrema</taxon>
    </lineage>
</organism>
<keyword evidence="2" id="KW-0812">Transmembrane</keyword>
<feature type="region of interest" description="Disordered" evidence="1">
    <location>
        <begin position="297"/>
        <end position="339"/>
    </location>
</feature>
<evidence type="ECO:0000313" key="5">
    <source>
        <dbReference type="Proteomes" id="UP000799770"/>
    </source>
</evidence>
<feature type="compositionally biased region" description="Low complexity" evidence="1">
    <location>
        <begin position="468"/>
        <end position="482"/>
    </location>
</feature>
<dbReference type="Proteomes" id="UP000799770">
    <property type="component" value="Unassembled WGS sequence"/>
</dbReference>
<gene>
    <name evidence="4" type="ORF">BDV96DRAFT_647408</name>
</gene>
<evidence type="ECO:0000256" key="3">
    <source>
        <dbReference type="SAM" id="SignalP"/>
    </source>
</evidence>
<keyword evidence="2" id="KW-1133">Transmembrane helix</keyword>